<proteinExistence type="predicted"/>
<dbReference type="OrthoDB" id="2430460at2759"/>
<dbReference type="Proteomes" id="UP000789739">
    <property type="component" value="Unassembled WGS sequence"/>
</dbReference>
<keyword evidence="2" id="KW-1185">Reference proteome</keyword>
<evidence type="ECO:0000313" key="1">
    <source>
        <dbReference type="EMBL" id="CAG8614447.1"/>
    </source>
</evidence>
<accession>A0A9N9CVW9</accession>
<reference evidence="1" key="1">
    <citation type="submission" date="2021-06" db="EMBL/GenBank/DDBJ databases">
        <authorList>
            <person name="Kallberg Y."/>
            <person name="Tangrot J."/>
            <person name="Rosling A."/>
        </authorList>
    </citation>
    <scope>NUCLEOTIDE SEQUENCE</scope>
    <source>
        <strain evidence="1">BR232B</strain>
    </source>
</reference>
<comment type="caution">
    <text evidence="1">The sequence shown here is derived from an EMBL/GenBank/DDBJ whole genome shotgun (WGS) entry which is preliminary data.</text>
</comment>
<organism evidence="1 2">
    <name type="scientific">Paraglomus brasilianum</name>
    <dbReference type="NCBI Taxonomy" id="144538"/>
    <lineage>
        <taxon>Eukaryota</taxon>
        <taxon>Fungi</taxon>
        <taxon>Fungi incertae sedis</taxon>
        <taxon>Mucoromycota</taxon>
        <taxon>Glomeromycotina</taxon>
        <taxon>Glomeromycetes</taxon>
        <taxon>Paraglomerales</taxon>
        <taxon>Paraglomeraceae</taxon>
        <taxon>Paraglomus</taxon>
    </lineage>
</organism>
<dbReference type="EMBL" id="CAJVPI010001473">
    <property type="protein sequence ID" value="CAG8614447.1"/>
    <property type="molecule type" value="Genomic_DNA"/>
</dbReference>
<gene>
    <name evidence="1" type="ORF">PBRASI_LOCUS8352</name>
</gene>
<dbReference type="AlphaFoldDB" id="A0A9N9CVW9"/>
<sequence>MTCWKSLLNNLNHPNCAPPNRKIATVLKLYQFLYRDTVYDLRIFSENQVFDTLSRIREEENLYRRLENLFRDEIFLQCLNVFIFISGWPSVLPMKIPSTRDICTEILQPLIDSHLDWQKKAVQASSEADLHIYFGGPRSPFLPLLGVPGRNGPSLSTNARIHVYRPFLQKLSSDEVKRLEEQAPLETVDLDTGIVFTMLHDLYNNSSENVRLQGAYKHTSVAMLIERVLNSDEPRLVLNLNSEKRNTFKSLTDIIKKSKTDVIQPIVSKRIQQLAADVNVLKEAIGADDMASHSAAVNSVEEDVFIIKHATRLLLCLCLNDENALNSLLKYLNLRQWLLSALAQCQSEESRQEIARMILQESSKKSYEATRFCRAYKDYDGQPLNVAVQMDVLLDYLTDWRTV</sequence>
<name>A0A9N9CVW9_9GLOM</name>
<protein>
    <submittedName>
        <fullName evidence="1">6231_t:CDS:1</fullName>
    </submittedName>
</protein>
<evidence type="ECO:0000313" key="2">
    <source>
        <dbReference type="Proteomes" id="UP000789739"/>
    </source>
</evidence>